<dbReference type="SUPFAM" id="SSF52096">
    <property type="entry name" value="ClpP/crotonase"/>
    <property type="match status" value="1"/>
</dbReference>
<evidence type="ECO:0000313" key="2">
    <source>
        <dbReference type="Proteomes" id="UP000469559"/>
    </source>
</evidence>
<comment type="caution">
    <text evidence="1">The sequence shown here is derived from an EMBL/GenBank/DDBJ whole genome shotgun (WGS) entry which is preliminary data.</text>
</comment>
<dbReference type="OrthoDB" id="2139957at2759"/>
<accession>A0A8T9BCA6</accession>
<dbReference type="PANTHER" id="PTHR11941:SF158">
    <property type="entry name" value="ENOYL-COA HYDRATASE (AFU_ORTHOLOGUE AFUA_2G10650)"/>
    <property type="match status" value="1"/>
</dbReference>
<dbReference type="InterPro" id="IPR029045">
    <property type="entry name" value="ClpP/crotonase-like_dom_sf"/>
</dbReference>
<sequence>MRHAVNGLCLGGGCEMIINADMVVAEEQEQAVLALPEVRIGVVAVAGALTRLVRTVGRVRAMEMAITGRRVGALEARKWGLVNRVVGRGRGVEEAVEMALSVVRNSPDSVVVSREGIKMGWEWRRGRCC</sequence>
<dbReference type="CDD" id="cd06558">
    <property type="entry name" value="crotonase-like"/>
    <property type="match status" value="1"/>
</dbReference>
<keyword evidence="2" id="KW-1185">Reference proteome</keyword>
<dbReference type="Proteomes" id="UP000469559">
    <property type="component" value="Unassembled WGS sequence"/>
</dbReference>
<dbReference type="Pfam" id="PF00378">
    <property type="entry name" value="ECH_1"/>
    <property type="match status" value="1"/>
</dbReference>
<name>A0A8T9BCA6_9HELO</name>
<proteinExistence type="predicted"/>
<organism evidence="1 2">
    <name type="scientific">Lachnellula arida</name>
    <dbReference type="NCBI Taxonomy" id="1316785"/>
    <lineage>
        <taxon>Eukaryota</taxon>
        <taxon>Fungi</taxon>
        <taxon>Dikarya</taxon>
        <taxon>Ascomycota</taxon>
        <taxon>Pezizomycotina</taxon>
        <taxon>Leotiomycetes</taxon>
        <taxon>Helotiales</taxon>
        <taxon>Lachnaceae</taxon>
        <taxon>Lachnellula</taxon>
    </lineage>
</organism>
<dbReference type="GO" id="GO:0006635">
    <property type="term" value="P:fatty acid beta-oxidation"/>
    <property type="evidence" value="ECO:0007669"/>
    <property type="project" value="TreeGrafter"/>
</dbReference>
<dbReference type="PANTHER" id="PTHR11941">
    <property type="entry name" value="ENOYL-COA HYDRATASE-RELATED"/>
    <property type="match status" value="1"/>
</dbReference>
<gene>
    <name evidence="1" type="primary">echs1_1</name>
    <name evidence="1" type="ORF">LARI1_G005232</name>
</gene>
<dbReference type="GO" id="GO:0005739">
    <property type="term" value="C:mitochondrion"/>
    <property type="evidence" value="ECO:0007669"/>
    <property type="project" value="TreeGrafter"/>
</dbReference>
<dbReference type="EMBL" id="QGMF01000421">
    <property type="protein sequence ID" value="TVY16013.1"/>
    <property type="molecule type" value="Genomic_DNA"/>
</dbReference>
<dbReference type="Gene3D" id="3.90.226.10">
    <property type="entry name" value="2-enoyl-CoA Hydratase, Chain A, domain 1"/>
    <property type="match status" value="1"/>
</dbReference>
<evidence type="ECO:0000313" key="1">
    <source>
        <dbReference type="EMBL" id="TVY16013.1"/>
    </source>
</evidence>
<reference evidence="1 2" key="1">
    <citation type="submission" date="2018-05" db="EMBL/GenBank/DDBJ databases">
        <title>Whole genome sequencing for identification of molecular markers to develop diagnostic detection tools for the regulated plant pathogen Lachnellula willkommii.</title>
        <authorList>
            <person name="Giroux E."/>
            <person name="Bilodeau G."/>
        </authorList>
    </citation>
    <scope>NUCLEOTIDE SEQUENCE [LARGE SCALE GENOMIC DNA]</scope>
    <source>
        <strain evidence="1 2">CBS 203.66</strain>
    </source>
</reference>
<protein>
    <submittedName>
        <fullName evidence="1">Putative mitochondrial enoyl-CoA hydratase</fullName>
    </submittedName>
</protein>
<dbReference type="InterPro" id="IPR001753">
    <property type="entry name" value="Enoyl-CoA_hydra/iso"/>
</dbReference>
<dbReference type="AlphaFoldDB" id="A0A8T9BCA6"/>